<dbReference type="FunFam" id="3.10.28.10:FF:000010">
    <property type="entry name" value="LAGLIDADG homing endonuclease I-LtrII"/>
    <property type="match status" value="1"/>
</dbReference>
<gene>
    <name evidence="2" type="primary">orf358</name>
</gene>
<dbReference type="AlphaFoldDB" id="A0A291LIZ5"/>
<feature type="domain" description="Homing endonuclease LAGLIDADG" evidence="1">
    <location>
        <begin position="229"/>
        <end position="328"/>
    </location>
</feature>
<keyword evidence="2" id="KW-0255">Endonuclease</keyword>
<dbReference type="Gene3D" id="3.10.28.10">
    <property type="entry name" value="Homing endonucleases"/>
    <property type="match status" value="2"/>
</dbReference>
<geneLocation type="mitochondrion" evidence="2"/>
<dbReference type="SUPFAM" id="SSF55608">
    <property type="entry name" value="Homing endonucleases"/>
    <property type="match status" value="2"/>
</dbReference>
<keyword evidence="2" id="KW-0496">Mitochondrion</keyword>
<name>A0A291LIZ5_9PEZI</name>
<dbReference type="Pfam" id="PF00961">
    <property type="entry name" value="LAGLIDADG_1"/>
    <property type="match status" value="2"/>
</dbReference>
<dbReference type="GO" id="GO:0004519">
    <property type="term" value="F:endonuclease activity"/>
    <property type="evidence" value="ECO:0007669"/>
    <property type="project" value="UniProtKB-KW"/>
</dbReference>
<evidence type="ECO:0000259" key="1">
    <source>
        <dbReference type="Pfam" id="PF00961"/>
    </source>
</evidence>
<proteinExistence type="predicted"/>
<evidence type="ECO:0000313" key="2">
    <source>
        <dbReference type="EMBL" id="ATI20501.1"/>
    </source>
</evidence>
<dbReference type="EMBL" id="KY575057">
    <property type="protein sequence ID" value="ATI20501.1"/>
    <property type="molecule type" value="Genomic_DNA"/>
</dbReference>
<organism evidence="2">
    <name type="scientific">Juglanconis juglandina</name>
    <dbReference type="NCBI Taxonomy" id="1940567"/>
    <lineage>
        <taxon>Eukaryota</taxon>
        <taxon>Fungi</taxon>
        <taxon>Dikarya</taxon>
        <taxon>Ascomycota</taxon>
        <taxon>Pezizomycotina</taxon>
        <taxon>Sordariomycetes</taxon>
        <taxon>Sordariomycetidae</taxon>
        <taxon>Diaporthales</taxon>
        <taxon>Juglanconidaceae</taxon>
        <taxon>Juglanconis</taxon>
    </lineage>
</organism>
<dbReference type="PANTHER" id="PTHR36181">
    <property type="entry name" value="INTRON-ENCODED ENDONUCLEASE AI3-RELATED"/>
    <property type="match status" value="1"/>
</dbReference>
<keyword evidence="2" id="KW-0378">Hydrolase</keyword>
<feature type="domain" description="Homing endonuclease LAGLIDADG" evidence="1">
    <location>
        <begin position="42"/>
        <end position="141"/>
    </location>
</feature>
<protein>
    <submittedName>
        <fullName evidence="2">LAGLIDADG endonuclease</fullName>
    </submittedName>
</protein>
<dbReference type="GO" id="GO:0005739">
    <property type="term" value="C:mitochondrion"/>
    <property type="evidence" value="ECO:0007669"/>
    <property type="project" value="UniProtKB-ARBA"/>
</dbReference>
<dbReference type="InterPro" id="IPR051289">
    <property type="entry name" value="LAGLIDADG_Endonuclease"/>
</dbReference>
<dbReference type="InterPro" id="IPR027434">
    <property type="entry name" value="Homing_endonucl"/>
</dbReference>
<dbReference type="PANTHER" id="PTHR36181:SF4">
    <property type="entry name" value="LAGLIDADG ENDONUCLEASE"/>
    <property type="match status" value="1"/>
</dbReference>
<reference evidence="2" key="1">
    <citation type="submission" date="2017-02" db="EMBL/GenBank/DDBJ databases">
        <title>Fungal Comparative Genomics of Melanconis species and Ophiognomonia clavigignenti-juglandacearum at Different Phylogenetic Distances.</title>
        <authorList>
            <person name="Demers J.E."/>
            <person name="Castlebury L.A."/>
        </authorList>
    </citation>
    <scope>NUCLEOTIDE SEQUENCE</scope>
    <source>
        <strain evidence="2">CBS 121083</strain>
    </source>
</reference>
<sequence length="358" mass="40558">MYVRPNFTKRVKHSFSWDTLGIKKYSASGVGPKPSNLSPWFITGFTDAEGCFSITVYKDSTRPLGWRVCAEFLIGLHKRDVNLLREIQVHLGGIGRIGKFSKDAYALRVNTIGQMLKIIHHFDKYPLISQKHADYLLWREIIIMMQRKEHITQEGLLTILSLRASLNLGLFEALKTAFPYIIPILRPSPSGGWSSSLSPRPPACLQGVKEREERGPKVEKIAIPHGEWLAGFTSGEGCFFVFVSKSLTHVSGFQVQLVFQITQHSRDERLIQSLISYLGCGKLVTSSDGKVQFRVEKFKDNYEKILKFFNNHKIRGVKLDDFKDWCIVAKLMRSGEDLTPEGVNEIVKIKAGMNKGRA</sequence>
<accession>A0A291LIZ5</accession>
<dbReference type="InterPro" id="IPR004860">
    <property type="entry name" value="LAGLIDADG_dom"/>
</dbReference>
<keyword evidence="2" id="KW-0540">Nuclease</keyword>